<accession>A0A5Q6PDW7</accession>
<evidence type="ECO:0000256" key="1">
    <source>
        <dbReference type="ARBA" id="ARBA00000022"/>
    </source>
</evidence>
<dbReference type="Pfam" id="PF08719">
    <property type="entry name" value="NADAR"/>
    <property type="match status" value="1"/>
</dbReference>
<evidence type="ECO:0000313" key="5">
    <source>
        <dbReference type="Proteomes" id="UP000323225"/>
    </source>
</evidence>
<proteinExistence type="predicted"/>
<dbReference type="Gene3D" id="1.10.357.40">
    <property type="entry name" value="YbiA-like"/>
    <property type="match status" value="1"/>
</dbReference>
<evidence type="ECO:0000313" key="4">
    <source>
        <dbReference type="EMBL" id="KAA1253006.1"/>
    </source>
</evidence>
<dbReference type="CDD" id="cd15457">
    <property type="entry name" value="NADAR"/>
    <property type="match status" value="1"/>
</dbReference>
<feature type="domain" description="NADAR" evidence="3">
    <location>
        <begin position="13"/>
        <end position="175"/>
    </location>
</feature>
<comment type="catalytic activity">
    <reaction evidence="1">
        <text>5-amino-6-(5-phospho-D-ribosylamino)uracil + H2O = 5,6-diaminouracil + D-ribose 5-phosphate</text>
        <dbReference type="Rhea" id="RHEA:55020"/>
        <dbReference type="ChEBI" id="CHEBI:15377"/>
        <dbReference type="ChEBI" id="CHEBI:46252"/>
        <dbReference type="ChEBI" id="CHEBI:58453"/>
        <dbReference type="ChEBI" id="CHEBI:78346"/>
    </reaction>
</comment>
<sequence length="186" mass="21686">MLITENFVFFYDKSEVYSQQSKHGFTYKGFKFKSAEHWMMFHKARIMILGASSTMKDVFEFMRMHPKCLFRKILDAKTPQAAKMLGRDVKPYLEKVWKENREDVVFYGNVLKFQQNKVCSESMATVGTKQFVEAAKNDLNWGVGLDEKNPKILNPKNWVGLNLLGKQLDRVNEVLFINPVSVEIPY</sequence>
<gene>
    <name evidence="4" type="ORF">F0M16_20025</name>
</gene>
<comment type="caution">
    <text evidence="4">The sequence shown here is derived from an EMBL/GenBank/DDBJ whole genome shotgun (WGS) entry which is preliminary data.</text>
</comment>
<reference evidence="4 5" key="1">
    <citation type="submission" date="2019-09" db="EMBL/GenBank/DDBJ databases">
        <authorList>
            <person name="Kritzky A."/>
            <person name="Schelkanova E.Y."/>
            <person name="Alkhova Z.V."/>
            <person name="Smirnova N.I."/>
        </authorList>
    </citation>
    <scope>NUCLEOTIDE SEQUENCE [LARGE SCALE GENOMIC DNA]</scope>
    <source>
        <strain evidence="4 5">M1526</strain>
    </source>
</reference>
<name>A0A5Q6PDW7_VIBCL</name>
<evidence type="ECO:0000256" key="2">
    <source>
        <dbReference type="ARBA" id="ARBA00000751"/>
    </source>
</evidence>
<evidence type="ECO:0000259" key="3">
    <source>
        <dbReference type="Pfam" id="PF08719"/>
    </source>
</evidence>
<protein>
    <submittedName>
        <fullName evidence="4">NADAR family protein</fullName>
    </submittedName>
</protein>
<dbReference type="Proteomes" id="UP000323225">
    <property type="component" value="Unassembled WGS sequence"/>
</dbReference>
<comment type="catalytic activity">
    <reaction evidence="2">
        <text>2,5-diamino-6-hydroxy-4-(5-phosphoribosylamino)-pyrimidine + H2O = 2,5,6-triamino-4-hydroxypyrimidine + D-ribose 5-phosphate</text>
        <dbReference type="Rhea" id="RHEA:23436"/>
        <dbReference type="ChEBI" id="CHEBI:15377"/>
        <dbReference type="ChEBI" id="CHEBI:58614"/>
        <dbReference type="ChEBI" id="CHEBI:78346"/>
        <dbReference type="ChEBI" id="CHEBI:137796"/>
    </reaction>
</comment>
<dbReference type="InterPro" id="IPR012816">
    <property type="entry name" value="NADAR"/>
</dbReference>
<dbReference type="SUPFAM" id="SSF143990">
    <property type="entry name" value="YbiA-like"/>
    <property type="match status" value="1"/>
</dbReference>
<organism evidence="4 5">
    <name type="scientific">Vibrio cholerae</name>
    <dbReference type="NCBI Taxonomy" id="666"/>
    <lineage>
        <taxon>Bacteria</taxon>
        <taxon>Pseudomonadati</taxon>
        <taxon>Pseudomonadota</taxon>
        <taxon>Gammaproteobacteria</taxon>
        <taxon>Vibrionales</taxon>
        <taxon>Vibrionaceae</taxon>
        <taxon>Vibrio</taxon>
    </lineage>
</organism>
<dbReference type="InterPro" id="IPR037238">
    <property type="entry name" value="YbiA-like_sf"/>
</dbReference>
<dbReference type="AlphaFoldDB" id="A0A5Q6PDW7"/>
<dbReference type="EMBL" id="VUAA01000031">
    <property type="protein sequence ID" value="KAA1253006.1"/>
    <property type="molecule type" value="Genomic_DNA"/>
</dbReference>
<dbReference type="NCBIfam" id="TIGR02464">
    <property type="entry name" value="ribofla_fusion"/>
    <property type="match status" value="1"/>
</dbReference>